<dbReference type="InterPro" id="IPR011035">
    <property type="entry name" value="Ribosomal_bL25/Gln-tRNA_synth"/>
</dbReference>
<dbReference type="Gene3D" id="2.170.120.20">
    <property type="entry name" value="Ribosomal protein L25, beta domain"/>
    <property type="match status" value="1"/>
</dbReference>
<organism evidence="9 10">
    <name type="scientific">Ancrocorticia populi</name>
    <dbReference type="NCBI Taxonomy" id="2175228"/>
    <lineage>
        <taxon>Bacteria</taxon>
        <taxon>Bacillati</taxon>
        <taxon>Actinomycetota</taxon>
        <taxon>Actinomycetes</taxon>
        <taxon>Actinomycetales</taxon>
        <taxon>Actinomycetaceae</taxon>
        <taxon>Ancrocorticia</taxon>
    </lineage>
</organism>
<dbReference type="InterPro" id="IPR001021">
    <property type="entry name" value="Ribosomal_bL25_long"/>
</dbReference>
<evidence type="ECO:0000259" key="7">
    <source>
        <dbReference type="Pfam" id="PF01386"/>
    </source>
</evidence>
<dbReference type="InterPro" id="IPR037121">
    <property type="entry name" value="Ribosomal_bL25_C"/>
</dbReference>
<evidence type="ECO:0000256" key="1">
    <source>
        <dbReference type="ARBA" id="ARBA00022730"/>
    </source>
</evidence>
<sequence>MAERTKLIAEARNSFGKGSSRQLRRAGRVPAVAYGHGTDPVHMSVDAHELFLAIKGQANALLDVELDGEKMLVLVKDIQRHPISRDYLHADLLRVKRGEKVQVEVPVEVIGEPAPGTIHTVEYMALPILAPATDIPDYITVDVTGRADGEHITVGDIDFPAGVECELESDTIVVVVTTPEVDLELEAADEAAAEAASAASDAEAKEDAE</sequence>
<dbReference type="SUPFAM" id="SSF50715">
    <property type="entry name" value="Ribosomal protein L25-like"/>
    <property type="match status" value="1"/>
</dbReference>
<keyword evidence="4 5" id="KW-0687">Ribonucleoprotein</keyword>
<evidence type="ECO:0000313" key="10">
    <source>
        <dbReference type="Proteomes" id="UP000245283"/>
    </source>
</evidence>
<keyword evidence="3 5" id="KW-0689">Ribosomal protein</keyword>
<dbReference type="HAMAP" id="MF_01334">
    <property type="entry name" value="Ribosomal_bL25_CTC"/>
    <property type="match status" value="1"/>
</dbReference>
<dbReference type="Gene3D" id="2.40.240.10">
    <property type="entry name" value="Ribosomal Protein L25, Chain P"/>
    <property type="match status" value="1"/>
</dbReference>
<dbReference type="Pfam" id="PF01386">
    <property type="entry name" value="Ribosomal_L25p"/>
    <property type="match status" value="1"/>
</dbReference>
<evidence type="ECO:0000256" key="3">
    <source>
        <dbReference type="ARBA" id="ARBA00022980"/>
    </source>
</evidence>
<evidence type="ECO:0000313" key="9">
    <source>
        <dbReference type="EMBL" id="PWF27271.1"/>
    </source>
</evidence>
<dbReference type="InterPro" id="IPR020057">
    <property type="entry name" value="Ribosomal_bL25_b-dom"/>
</dbReference>
<dbReference type="RefSeq" id="WP_109092770.1">
    <property type="nucleotide sequence ID" value="NZ_CAMELQ010000041.1"/>
</dbReference>
<dbReference type="NCBIfam" id="NF004131">
    <property type="entry name" value="PRK05618.2-1"/>
    <property type="match status" value="1"/>
</dbReference>
<comment type="similarity">
    <text evidence="5">Belongs to the bacterial ribosomal protein bL25 family. CTC subfamily.</text>
</comment>
<keyword evidence="1 5" id="KW-0699">rRNA-binding</keyword>
<feature type="region of interest" description="Disordered" evidence="6">
    <location>
        <begin position="189"/>
        <end position="209"/>
    </location>
</feature>
<dbReference type="InterPro" id="IPR029751">
    <property type="entry name" value="Ribosomal_L25_dom"/>
</dbReference>
<evidence type="ECO:0000256" key="2">
    <source>
        <dbReference type="ARBA" id="ARBA00022884"/>
    </source>
</evidence>
<accession>A0A2V1KC37</accession>
<evidence type="ECO:0000256" key="5">
    <source>
        <dbReference type="HAMAP-Rule" id="MF_01334"/>
    </source>
</evidence>
<comment type="subunit">
    <text evidence="5">Part of the 50S ribosomal subunit; part of the 5S rRNA/L5/L18/L25 subcomplex. Contacts the 5S rRNA. Binds to the 5S rRNA independently of L5 and L18.</text>
</comment>
<dbReference type="NCBIfam" id="TIGR00731">
    <property type="entry name" value="bL25_bact_ctc"/>
    <property type="match status" value="1"/>
</dbReference>
<feature type="domain" description="Large ribosomal subunit protein bL25 L25" evidence="7">
    <location>
        <begin position="8"/>
        <end position="92"/>
    </location>
</feature>
<dbReference type="CDD" id="cd00495">
    <property type="entry name" value="Ribosomal_L25_TL5_CTC"/>
    <property type="match status" value="1"/>
</dbReference>
<protein>
    <recommendedName>
        <fullName evidence="5">Large ribosomal subunit protein bL25</fullName>
    </recommendedName>
    <alternativeName>
        <fullName evidence="5">General stress protein CTC</fullName>
    </alternativeName>
</protein>
<dbReference type="GO" id="GO:0006412">
    <property type="term" value="P:translation"/>
    <property type="evidence" value="ECO:0007669"/>
    <property type="project" value="UniProtKB-UniRule"/>
</dbReference>
<keyword evidence="2 5" id="KW-0694">RNA-binding</keyword>
<reference evidence="10" key="1">
    <citation type="submission" date="2018-05" db="EMBL/GenBank/DDBJ databases">
        <authorList>
            <person name="Li Y."/>
        </authorList>
    </citation>
    <scope>NUCLEOTIDE SEQUENCE [LARGE SCALE GENOMIC DNA]</scope>
    <source>
        <strain evidence="10">sk1b4</strain>
    </source>
</reference>
<dbReference type="Pfam" id="PF14693">
    <property type="entry name" value="Ribosomal_TL5_C"/>
    <property type="match status" value="1"/>
</dbReference>
<gene>
    <name evidence="5" type="primary">rplY</name>
    <name evidence="5" type="synonym">ctc</name>
    <name evidence="9" type="ORF">DD236_02430</name>
</gene>
<dbReference type="GO" id="GO:0022625">
    <property type="term" value="C:cytosolic large ribosomal subunit"/>
    <property type="evidence" value="ECO:0007669"/>
    <property type="project" value="TreeGrafter"/>
</dbReference>
<evidence type="ECO:0000256" key="4">
    <source>
        <dbReference type="ARBA" id="ARBA00023274"/>
    </source>
</evidence>
<feature type="domain" description="Large ribosomal subunit protein bL25 beta" evidence="8">
    <location>
        <begin position="100"/>
        <end position="179"/>
    </location>
</feature>
<dbReference type="PANTHER" id="PTHR33284">
    <property type="entry name" value="RIBOSOMAL PROTEIN L25/GLN-TRNA SYNTHETASE, ANTI-CODON-BINDING DOMAIN-CONTAINING PROTEIN"/>
    <property type="match status" value="1"/>
</dbReference>
<comment type="caution">
    <text evidence="9">The sequence shown here is derived from an EMBL/GenBank/DDBJ whole genome shotgun (WGS) entry which is preliminary data.</text>
</comment>
<dbReference type="OrthoDB" id="5242980at2"/>
<dbReference type="EMBL" id="QETB01000001">
    <property type="protein sequence ID" value="PWF27271.1"/>
    <property type="molecule type" value="Genomic_DNA"/>
</dbReference>
<keyword evidence="10" id="KW-1185">Reference proteome</keyword>
<name>A0A2V1KC37_9ACTO</name>
<dbReference type="InterPro" id="IPR020930">
    <property type="entry name" value="Ribosomal_uL5_bac-type"/>
</dbReference>
<evidence type="ECO:0000259" key="8">
    <source>
        <dbReference type="Pfam" id="PF14693"/>
    </source>
</evidence>
<dbReference type="InterPro" id="IPR020056">
    <property type="entry name" value="Rbsml_bL25/Gln-tRNA_synth_N"/>
</dbReference>
<proteinExistence type="inferred from homology"/>
<dbReference type="GO" id="GO:0003735">
    <property type="term" value="F:structural constituent of ribosome"/>
    <property type="evidence" value="ECO:0007669"/>
    <property type="project" value="InterPro"/>
</dbReference>
<dbReference type="GO" id="GO:0008097">
    <property type="term" value="F:5S rRNA binding"/>
    <property type="evidence" value="ECO:0007669"/>
    <property type="project" value="InterPro"/>
</dbReference>
<dbReference type="AlphaFoldDB" id="A0A2V1KC37"/>
<dbReference type="PANTHER" id="PTHR33284:SF1">
    <property type="entry name" value="RIBOSOMAL PROTEIN L25_GLN-TRNA SYNTHETASE, ANTI-CODON-BINDING DOMAIN-CONTAINING PROTEIN"/>
    <property type="match status" value="1"/>
</dbReference>
<dbReference type="Proteomes" id="UP000245283">
    <property type="component" value="Unassembled WGS sequence"/>
</dbReference>
<comment type="function">
    <text evidence="5">This is one of the proteins that binds to the 5S RNA in the ribosome where it forms part of the central protuberance.</text>
</comment>
<evidence type="ECO:0000256" key="6">
    <source>
        <dbReference type="SAM" id="MobiDB-lite"/>
    </source>
</evidence>